<dbReference type="EMBL" id="LAZR01023814">
    <property type="protein sequence ID" value="KKL77227.1"/>
    <property type="molecule type" value="Genomic_DNA"/>
</dbReference>
<sequence length="109" mass="12445">MPNCKPPKDKQFPVNRKDHTKKGSYFLPTLKRFLKKKIQYEDPETGKIIKGVVKDAVLWRLILNSTQGEIASIKELMDRIDGKVKDKTEHSVDDALNGLLNKALGRLDK</sequence>
<proteinExistence type="predicted"/>
<protein>
    <submittedName>
        <fullName evidence="2">Uncharacterized protein</fullName>
    </submittedName>
</protein>
<comment type="caution">
    <text evidence="2">The sequence shown here is derived from an EMBL/GenBank/DDBJ whole genome shotgun (WGS) entry which is preliminary data.</text>
</comment>
<reference evidence="2" key="1">
    <citation type="journal article" date="2015" name="Nature">
        <title>Complex archaea that bridge the gap between prokaryotes and eukaryotes.</title>
        <authorList>
            <person name="Spang A."/>
            <person name="Saw J.H."/>
            <person name="Jorgensen S.L."/>
            <person name="Zaremba-Niedzwiedzka K."/>
            <person name="Martijn J."/>
            <person name="Lind A.E."/>
            <person name="van Eijk R."/>
            <person name="Schleper C."/>
            <person name="Guy L."/>
            <person name="Ettema T.J."/>
        </authorList>
    </citation>
    <scope>NUCLEOTIDE SEQUENCE</scope>
</reference>
<evidence type="ECO:0000256" key="1">
    <source>
        <dbReference type="SAM" id="MobiDB-lite"/>
    </source>
</evidence>
<dbReference type="AlphaFoldDB" id="A0A0F9HQ09"/>
<gene>
    <name evidence="2" type="ORF">LCGC14_2037010</name>
</gene>
<accession>A0A0F9HQ09</accession>
<evidence type="ECO:0000313" key="2">
    <source>
        <dbReference type="EMBL" id="KKL77227.1"/>
    </source>
</evidence>
<feature type="compositionally biased region" description="Basic and acidic residues" evidence="1">
    <location>
        <begin position="1"/>
        <end position="17"/>
    </location>
</feature>
<organism evidence="2">
    <name type="scientific">marine sediment metagenome</name>
    <dbReference type="NCBI Taxonomy" id="412755"/>
    <lineage>
        <taxon>unclassified sequences</taxon>
        <taxon>metagenomes</taxon>
        <taxon>ecological metagenomes</taxon>
    </lineage>
</organism>
<name>A0A0F9HQ09_9ZZZZ</name>
<feature type="region of interest" description="Disordered" evidence="1">
    <location>
        <begin position="1"/>
        <end position="20"/>
    </location>
</feature>